<dbReference type="Pfam" id="PF05773">
    <property type="entry name" value="RWD"/>
    <property type="match status" value="1"/>
</dbReference>
<evidence type="ECO:0000256" key="4">
    <source>
        <dbReference type="ARBA" id="ARBA00005884"/>
    </source>
</evidence>
<dbReference type="CDD" id="cd20341">
    <property type="entry name" value="BRcat_RBR_RNF14"/>
    <property type="match status" value="1"/>
</dbReference>
<dbReference type="OrthoDB" id="1431934at2759"/>
<dbReference type="EC" id="2.3.2.31" evidence="5"/>
<evidence type="ECO:0000256" key="12">
    <source>
        <dbReference type="PROSITE-ProRule" id="PRU00175"/>
    </source>
</evidence>
<evidence type="ECO:0000256" key="7">
    <source>
        <dbReference type="ARBA" id="ARBA00022723"/>
    </source>
</evidence>
<evidence type="ECO:0000256" key="3">
    <source>
        <dbReference type="ARBA" id="ARBA00003976"/>
    </source>
</evidence>
<dbReference type="GO" id="GO:0016567">
    <property type="term" value="P:protein ubiquitination"/>
    <property type="evidence" value="ECO:0007669"/>
    <property type="project" value="InterPro"/>
</dbReference>
<name>A0A9N7N9C7_STRHE</name>
<evidence type="ECO:0000256" key="1">
    <source>
        <dbReference type="ARBA" id="ARBA00001798"/>
    </source>
</evidence>
<dbReference type="SMART" id="SM00647">
    <property type="entry name" value="IBR"/>
    <property type="match status" value="2"/>
</dbReference>
<evidence type="ECO:0000256" key="6">
    <source>
        <dbReference type="ARBA" id="ARBA00022679"/>
    </source>
</evidence>
<dbReference type="GO" id="GO:0008270">
    <property type="term" value="F:zinc ion binding"/>
    <property type="evidence" value="ECO:0007669"/>
    <property type="project" value="UniProtKB-KW"/>
</dbReference>
<feature type="domain" description="RING-type" evidence="14">
    <location>
        <begin position="384"/>
        <end position="432"/>
    </location>
</feature>
<dbReference type="Pfam" id="PF26200">
    <property type="entry name" value="Rcat_RNF216"/>
    <property type="match status" value="1"/>
</dbReference>
<dbReference type="PROSITE" id="PS50089">
    <property type="entry name" value="ZF_RING_2"/>
    <property type="match status" value="1"/>
</dbReference>
<evidence type="ECO:0000256" key="9">
    <source>
        <dbReference type="ARBA" id="ARBA00022771"/>
    </source>
</evidence>
<dbReference type="InterPro" id="IPR013083">
    <property type="entry name" value="Znf_RING/FYVE/PHD"/>
</dbReference>
<evidence type="ECO:0000256" key="2">
    <source>
        <dbReference type="ARBA" id="ARBA00001947"/>
    </source>
</evidence>
<dbReference type="InterPro" id="IPR002867">
    <property type="entry name" value="IBR_dom"/>
</dbReference>
<evidence type="ECO:0000256" key="8">
    <source>
        <dbReference type="ARBA" id="ARBA00022737"/>
    </source>
</evidence>
<keyword evidence="6" id="KW-0808">Transferase</keyword>
<evidence type="ECO:0000256" key="11">
    <source>
        <dbReference type="ARBA" id="ARBA00022833"/>
    </source>
</evidence>
<dbReference type="InterPro" id="IPR044066">
    <property type="entry name" value="TRIAD_supradom"/>
</dbReference>
<feature type="compositionally biased region" description="Basic residues" evidence="13">
    <location>
        <begin position="55"/>
        <end position="65"/>
    </location>
</feature>
<proteinExistence type="inferred from homology"/>
<accession>A0A9N7N9C7</accession>
<keyword evidence="10" id="KW-0833">Ubl conjugation pathway</keyword>
<dbReference type="SMART" id="SM00591">
    <property type="entry name" value="RWD"/>
    <property type="match status" value="1"/>
</dbReference>
<dbReference type="SUPFAM" id="SSF54495">
    <property type="entry name" value="UBC-like"/>
    <property type="match status" value="1"/>
</dbReference>
<dbReference type="PANTHER" id="PTHR11685">
    <property type="entry name" value="RBR FAMILY RING FINGER AND IBR DOMAIN-CONTAINING"/>
    <property type="match status" value="1"/>
</dbReference>
<dbReference type="InterPro" id="IPR031127">
    <property type="entry name" value="E3_UB_ligase_RBR"/>
</dbReference>
<dbReference type="PROSITE" id="PS51873">
    <property type="entry name" value="TRIAD"/>
    <property type="match status" value="1"/>
</dbReference>
<dbReference type="SUPFAM" id="SSF57850">
    <property type="entry name" value="RING/U-box"/>
    <property type="match status" value="4"/>
</dbReference>
<evidence type="ECO:0000313" key="17">
    <source>
        <dbReference type="EMBL" id="CAA0825466.1"/>
    </source>
</evidence>
<dbReference type="FunFam" id="3.30.40.10:FF:000358">
    <property type="entry name" value="RBR-type E3 ubiquitin transferase"/>
    <property type="match status" value="1"/>
</dbReference>
<organism evidence="17 18">
    <name type="scientific">Striga hermonthica</name>
    <name type="common">Purple witchweed</name>
    <name type="synonym">Buchnera hermonthica</name>
    <dbReference type="NCBI Taxonomy" id="68872"/>
    <lineage>
        <taxon>Eukaryota</taxon>
        <taxon>Viridiplantae</taxon>
        <taxon>Streptophyta</taxon>
        <taxon>Embryophyta</taxon>
        <taxon>Tracheophyta</taxon>
        <taxon>Spermatophyta</taxon>
        <taxon>Magnoliopsida</taxon>
        <taxon>eudicotyledons</taxon>
        <taxon>Gunneridae</taxon>
        <taxon>Pentapetalae</taxon>
        <taxon>asterids</taxon>
        <taxon>lamiids</taxon>
        <taxon>Lamiales</taxon>
        <taxon>Orobanchaceae</taxon>
        <taxon>Buchnereae</taxon>
        <taxon>Striga</taxon>
    </lineage>
</organism>
<dbReference type="InterPro" id="IPR017907">
    <property type="entry name" value="Znf_RING_CS"/>
</dbReference>
<feature type="domain" description="RWD" evidence="15">
    <location>
        <begin position="190"/>
        <end position="325"/>
    </location>
</feature>
<comment type="catalytic activity">
    <reaction evidence="1">
        <text>[E2 ubiquitin-conjugating enzyme]-S-ubiquitinyl-L-cysteine + [acceptor protein]-L-lysine = [E2 ubiquitin-conjugating enzyme]-L-cysteine + [acceptor protein]-N(6)-ubiquitinyl-L-lysine.</text>
        <dbReference type="EC" id="2.3.2.31"/>
    </reaction>
</comment>
<feature type="compositionally biased region" description="Basic and acidic residues" evidence="13">
    <location>
        <begin position="25"/>
        <end position="38"/>
    </location>
</feature>
<evidence type="ECO:0000256" key="10">
    <source>
        <dbReference type="ARBA" id="ARBA00022786"/>
    </source>
</evidence>
<feature type="domain" description="RING-type" evidence="16">
    <location>
        <begin position="380"/>
        <end position="606"/>
    </location>
</feature>
<comment type="cofactor">
    <cofactor evidence="2">
        <name>Zn(2+)</name>
        <dbReference type="ChEBI" id="CHEBI:29105"/>
    </cofactor>
</comment>
<comment type="caution">
    <text evidence="17">The sequence shown here is derived from an EMBL/GenBank/DDBJ whole genome shotgun (WGS) entry which is preliminary data.</text>
</comment>
<comment type="function">
    <text evidence="3">Might act as an E3 ubiquitin-protein ligase, or as part of E3 complex, which accepts ubiquitin from specific E2 ubiquitin-conjugating enzymes and then transfers it to substrates.</text>
</comment>
<evidence type="ECO:0000259" key="14">
    <source>
        <dbReference type="PROSITE" id="PS50089"/>
    </source>
</evidence>
<dbReference type="InterPro" id="IPR001841">
    <property type="entry name" value="Znf_RING"/>
</dbReference>
<keyword evidence="9 12" id="KW-0863">Zinc-finger</keyword>
<dbReference type="Gene3D" id="3.30.40.10">
    <property type="entry name" value="Zinc/RING finger domain, C3HC4 (zinc finger)"/>
    <property type="match status" value="1"/>
</dbReference>
<dbReference type="InterPro" id="IPR016135">
    <property type="entry name" value="UBQ-conjugating_enzyme/RWD"/>
</dbReference>
<dbReference type="Pfam" id="PF13639">
    <property type="entry name" value="zf-RING_2"/>
    <property type="match status" value="1"/>
</dbReference>
<evidence type="ECO:0000259" key="15">
    <source>
        <dbReference type="PROSITE" id="PS50908"/>
    </source>
</evidence>
<dbReference type="Gene3D" id="3.10.110.10">
    <property type="entry name" value="Ubiquitin Conjugating Enzyme"/>
    <property type="match status" value="1"/>
</dbReference>
<feature type="region of interest" description="Disordered" evidence="13">
    <location>
        <begin position="1"/>
        <end position="132"/>
    </location>
</feature>
<dbReference type="CDD" id="cd23820">
    <property type="entry name" value="RWD_RNF14"/>
    <property type="match status" value="1"/>
</dbReference>
<evidence type="ECO:0000313" key="18">
    <source>
        <dbReference type="Proteomes" id="UP001153555"/>
    </source>
</evidence>
<evidence type="ECO:0000259" key="16">
    <source>
        <dbReference type="PROSITE" id="PS51873"/>
    </source>
</evidence>
<dbReference type="PROSITE" id="PS50908">
    <property type="entry name" value="RWD"/>
    <property type="match status" value="1"/>
</dbReference>
<dbReference type="InterPro" id="IPR006575">
    <property type="entry name" value="RWD_dom"/>
</dbReference>
<dbReference type="PROSITE" id="PS00518">
    <property type="entry name" value="ZF_RING_1"/>
    <property type="match status" value="1"/>
</dbReference>
<keyword evidence="8" id="KW-0677">Repeat</keyword>
<protein>
    <recommendedName>
        <fullName evidence="5">RBR-type E3 ubiquitin transferase</fullName>
        <ecNumber evidence="5">2.3.2.31</ecNumber>
    </recommendedName>
</protein>
<sequence length="687" mass="77951">MSSSGRGGRHRRNRNTASHPTASPNDDHLGKPSLDRHNTPSTPEPNSSSNQNNRGGRRAQFRRNSRWAPRNRGGKSQFVNKSEEEKIGGDEDEAECSISSSQIYSDAAGEVKVEESDSVGGSGSGLDVGADNGEAEGYRAECERGQEINEKLDSGNEDETLKRLKELSLSVEEPELDEELLAINQQLQEDELLAMESIYGEKLYILENQGGLKRFQVHIHVEVPQGLGITTKFNNSGFVEKGSEDISDFSYTFQVEYLPPIILTCLLPKSYPSKCAPQFTIYVQWLEHSRISRLCSELDSIWARNSGQEVIYQWVDWLHNCTLSYLGFDSEILLGPYGVRYNDDRQEEMRAISGSASPNIDIPTLKSYNDEKLYEFFCRNIQECSICLSEFAGSEFIKLPCQHFFCEKCLKSFTSINVMDGTVFKIKCPESKCDGIIPPGLIKRLLEEKEFERWESLLLEKTLESMKDVVYCPRCETGCLEDKDHLAQCSKCYYSFCSLCMDKRHVGDECMTPEIKLKVLAERQKASSMGSDQRRREQAMINDLLSLKEIFASTKRCPNCNLAIVRSEGCNKMICNNCGQYFCYRCSKAISGYDHFRDGSCELFPEEEIQRWNERMNVNVPAQMAIFHPNFAAHPCPLCGQHNIKMGNNNHIRCWACQSHYCYLCNKRVRRSSEHFGPKGCKQHSAG</sequence>
<dbReference type="AlphaFoldDB" id="A0A9N7N9C7"/>
<evidence type="ECO:0000256" key="13">
    <source>
        <dbReference type="SAM" id="MobiDB-lite"/>
    </source>
</evidence>
<dbReference type="GO" id="GO:0061630">
    <property type="term" value="F:ubiquitin protein ligase activity"/>
    <property type="evidence" value="ECO:0007669"/>
    <property type="project" value="UniProtKB-EC"/>
</dbReference>
<keyword evidence="18" id="KW-1185">Reference proteome</keyword>
<dbReference type="Proteomes" id="UP001153555">
    <property type="component" value="Unassembled WGS sequence"/>
</dbReference>
<dbReference type="SMART" id="SM00184">
    <property type="entry name" value="RING"/>
    <property type="match status" value="3"/>
</dbReference>
<keyword evidence="7" id="KW-0479">Metal-binding</keyword>
<dbReference type="Pfam" id="PF01485">
    <property type="entry name" value="IBR"/>
    <property type="match status" value="1"/>
</dbReference>
<dbReference type="Gene3D" id="1.20.120.1750">
    <property type="match status" value="1"/>
</dbReference>
<keyword evidence="11" id="KW-0862">Zinc</keyword>
<comment type="similarity">
    <text evidence="4">Belongs to the RBR family. Ariadne subfamily.</text>
</comment>
<dbReference type="EMBL" id="CACSLK010026072">
    <property type="protein sequence ID" value="CAA0825466.1"/>
    <property type="molecule type" value="Genomic_DNA"/>
</dbReference>
<feature type="compositionally biased region" description="Low complexity" evidence="13">
    <location>
        <begin position="39"/>
        <end position="54"/>
    </location>
</feature>
<evidence type="ECO:0000256" key="5">
    <source>
        <dbReference type="ARBA" id="ARBA00012251"/>
    </source>
</evidence>
<reference evidence="17" key="1">
    <citation type="submission" date="2019-12" db="EMBL/GenBank/DDBJ databases">
        <authorList>
            <person name="Scholes J."/>
        </authorList>
    </citation>
    <scope>NUCLEOTIDE SEQUENCE</scope>
</reference>
<gene>
    <name evidence="17" type="ORF">SHERM_22242</name>
</gene>